<dbReference type="InterPro" id="IPR011013">
    <property type="entry name" value="Gal_mutarotase_sf_dom"/>
</dbReference>
<dbReference type="Gene3D" id="2.70.98.40">
    <property type="entry name" value="Glycoside hydrolase, family 65, N-terminal domain"/>
    <property type="match status" value="1"/>
</dbReference>
<dbReference type="Gene3D" id="2.60.420.10">
    <property type="entry name" value="Maltose phosphorylase, domain 3"/>
    <property type="match status" value="1"/>
</dbReference>
<keyword evidence="2" id="KW-0326">Glycosidase</keyword>
<comment type="caution">
    <text evidence="7">The sequence shown here is derived from an EMBL/GenBank/DDBJ whole genome shotgun (WGS) entry which is preliminary data.</text>
</comment>
<organism evidence="7 8">
    <name type="scientific">Saccharothrix xinjiangensis</name>
    <dbReference type="NCBI Taxonomy" id="204798"/>
    <lineage>
        <taxon>Bacteria</taxon>
        <taxon>Bacillati</taxon>
        <taxon>Actinomycetota</taxon>
        <taxon>Actinomycetes</taxon>
        <taxon>Pseudonocardiales</taxon>
        <taxon>Pseudonocardiaceae</taxon>
        <taxon>Saccharothrix</taxon>
    </lineage>
</organism>
<reference evidence="8" key="1">
    <citation type="journal article" date="2019" name="Int. J. Syst. Evol. Microbiol.">
        <title>The Global Catalogue of Microorganisms (GCM) 10K type strain sequencing project: providing services to taxonomists for standard genome sequencing and annotation.</title>
        <authorList>
            <consortium name="The Broad Institute Genomics Platform"/>
            <consortium name="The Broad Institute Genome Sequencing Center for Infectious Disease"/>
            <person name="Wu L."/>
            <person name="Ma J."/>
        </authorList>
    </citation>
    <scope>NUCLEOTIDE SEQUENCE [LARGE SCALE GENOMIC DNA]</scope>
    <source>
        <strain evidence="8">KCTC 12848</strain>
    </source>
</reference>
<dbReference type="PANTHER" id="PTHR11051">
    <property type="entry name" value="GLYCOSYL HYDROLASE-RELATED"/>
    <property type="match status" value="1"/>
</dbReference>
<dbReference type="InterPro" id="IPR012341">
    <property type="entry name" value="6hp_glycosidase-like_sf"/>
</dbReference>
<dbReference type="SUPFAM" id="SSF48208">
    <property type="entry name" value="Six-hairpin glycosidases"/>
    <property type="match status" value="1"/>
</dbReference>
<dbReference type="Pfam" id="PF03632">
    <property type="entry name" value="Glyco_hydro_65m"/>
    <property type="match status" value="1"/>
</dbReference>
<feature type="domain" description="Glycoside hydrolase family 65 central catalytic" evidence="4">
    <location>
        <begin position="379"/>
        <end position="732"/>
    </location>
</feature>
<evidence type="ECO:0000259" key="5">
    <source>
        <dbReference type="Pfam" id="PF03633"/>
    </source>
</evidence>
<name>A0ABV9YCV4_9PSEU</name>
<evidence type="ECO:0000256" key="2">
    <source>
        <dbReference type="ARBA" id="ARBA00023295"/>
    </source>
</evidence>
<dbReference type="Pfam" id="PF03633">
    <property type="entry name" value="Glyco_hydro_65C"/>
    <property type="match status" value="1"/>
</dbReference>
<dbReference type="InterPro" id="IPR008928">
    <property type="entry name" value="6-hairpin_glycosidase_sf"/>
</dbReference>
<dbReference type="InterPro" id="IPR005194">
    <property type="entry name" value="Glyco_hydro_65_C"/>
</dbReference>
<dbReference type="EMBL" id="JBHSJB010000042">
    <property type="protein sequence ID" value="MFC5059448.1"/>
    <property type="molecule type" value="Genomic_DNA"/>
</dbReference>
<evidence type="ECO:0000259" key="4">
    <source>
        <dbReference type="Pfam" id="PF03632"/>
    </source>
</evidence>
<dbReference type="InterPro" id="IPR037018">
    <property type="entry name" value="GH65_N"/>
</dbReference>
<feature type="compositionally biased region" description="Low complexity" evidence="3">
    <location>
        <begin position="16"/>
        <end position="31"/>
    </location>
</feature>
<feature type="region of interest" description="Disordered" evidence="3">
    <location>
        <begin position="803"/>
        <end position="837"/>
    </location>
</feature>
<gene>
    <name evidence="7" type="ORF">ACFPFM_37520</name>
</gene>
<protein>
    <submittedName>
        <fullName evidence="7">Glycoside hydrolase family 65 protein</fullName>
    </submittedName>
</protein>
<feature type="domain" description="Glycoside hydrolase family 65 C-terminal" evidence="5">
    <location>
        <begin position="741"/>
        <end position="802"/>
    </location>
</feature>
<dbReference type="InterPro" id="IPR005196">
    <property type="entry name" value="Glyco_hydro_65_N"/>
</dbReference>
<sequence>MVFDRDAGGGPGGTADGPSEAATAPGGTTTTPDDRAVDDLGSSSDDGELGGGAAGSPGWEVLPWLLRWRGLAVDQLRRTESVFALSNGHLGMRGTLDEGEPRGLPGTYLNGFYEAHALPYGESGYGYPEDGQTVVNVTDGKVIRLLVEDEPLDMRYGKAHEHERELDFRSGTLRRRTVWESPTGRRITVRSERLVSLTQRAVAAILYEVETDERVQLVVQSDLLANEPVEHDSDDPRVAAALEDPLVADFAHASEQRAILAHHARNSELRMAAAMDHELETGGDGVRTEISADGDLARFTAAVDVPAGGKLRLVKYLGYGWSAQRSVPALRAQVEAALAGARQTGWEGLLAEQRRFLDEFWAAADVEVRGDDELQQAVRFALFHVMQAAVRGETRAIPGKGLTGPGYDGHAFWDTEMFVLPVLACTVPEAARDALRWRHSTLDKARERARVLGQGGAAFPWRSINGAECSAYWPAGTAAFHVSGDVAHAVAQYVDMTGDVAFEREHGTEILVETARLWTSLGHHDQHGGFRVDGVTGPDEYSAVMDNNTYTNLIAQENLRNAVAACERHPEVAERLDVTDEETAAWRKAADGMLLPFDDLLGVHEQAEGFTSHAAWDFDRTDPDEYPLMLNYPYFDLYRKQVVKQADLVLAMHVRGDAFTPEQKARNFAYYDARTVRDSSLSAGTQAVLAAEVGALRLAYDYLSEAAFTDLHDLHKNVHNGLHMASLAGAWTGLVAGFGGMRNHGDGLSFAPRLPPGLTGLAFRLTYRGALLSVEVEPGRATYRVLSGGPLRASHHGERITVEKGEPVTLSIPDPPKPPEIRQPRHRAPVRRTPPGS</sequence>
<accession>A0ABV9YCV4</accession>
<evidence type="ECO:0000313" key="7">
    <source>
        <dbReference type="EMBL" id="MFC5059448.1"/>
    </source>
</evidence>
<evidence type="ECO:0000256" key="1">
    <source>
        <dbReference type="ARBA" id="ARBA00006768"/>
    </source>
</evidence>
<evidence type="ECO:0000313" key="8">
    <source>
        <dbReference type="Proteomes" id="UP001595833"/>
    </source>
</evidence>
<dbReference type="Gene3D" id="1.50.10.10">
    <property type="match status" value="1"/>
</dbReference>
<keyword evidence="8" id="KW-1185">Reference proteome</keyword>
<keyword evidence="7" id="KW-0378">Hydrolase</keyword>
<feature type="region of interest" description="Disordered" evidence="3">
    <location>
        <begin position="1"/>
        <end position="54"/>
    </location>
</feature>
<dbReference type="Pfam" id="PF03636">
    <property type="entry name" value="Glyco_hydro_65N"/>
    <property type="match status" value="1"/>
</dbReference>
<proteinExistence type="inferred from homology"/>
<dbReference type="PANTHER" id="PTHR11051:SF13">
    <property type="entry name" value="GLYCOSYL TRANSFERASE"/>
    <property type="match status" value="1"/>
</dbReference>
<dbReference type="Proteomes" id="UP001595833">
    <property type="component" value="Unassembled WGS sequence"/>
</dbReference>
<dbReference type="GO" id="GO:0016787">
    <property type="term" value="F:hydrolase activity"/>
    <property type="evidence" value="ECO:0007669"/>
    <property type="project" value="UniProtKB-KW"/>
</dbReference>
<evidence type="ECO:0000256" key="3">
    <source>
        <dbReference type="SAM" id="MobiDB-lite"/>
    </source>
</evidence>
<comment type="similarity">
    <text evidence="1">Belongs to the glycosyl hydrolase 65 family.</text>
</comment>
<dbReference type="InterPro" id="IPR005195">
    <property type="entry name" value="Glyco_hydro_65_M"/>
</dbReference>
<evidence type="ECO:0000259" key="6">
    <source>
        <dbReference type="Pfam" id="PF03636"/>
    </source>
</evidence>
<feature type="domain" description="Glycoside hydrolase family 65 N-terminal" evidence="6">
    <location>
        <begin position="69"/>
        <end position="322"/>
    </location>
</feature>
<dbReference type="InterPro" id="IPR017045">
    <property type="entry name" value="Malt_Pase/Glycosyl_Hdrlase"/>
</dbReference>
<dbReference type="SUPFAM" id="SSF74650">
    <property type="entry name" value="Galactose mutarotase-like"/>
    <property type="match status" value="1"/>
</dbReference>
<dbReference type="PIRSF" id="PIRSF036289">
    <property type="entry name" value="Glycosyl_hydrolase_malt_phosph"/>
    <property type="match status" value="1"/>
</dbReference>
<dbReference type="RefSeq" id="WP_344035880.1">
    <property type="nucleotide sequence ID" value="NZ_BAAAKE010000003.1"/>
</dbReference>